<dbReference type="PANTHER" id="PTHR47826">
    <property type="entry name" value="OS03G0164700 PROTEIN"/>
    <property type="match status" value="1"/>
</dbReference>
<sequence length="483" mass="52218">MALQTLKPAVPAGRKPSVLPIHADPDAGRTGLAWGRTLGGKIGFGRLVMRAAGGELDGLRRRRDLKKVDLATIGNLCVDIVLNVPSLPPAPKEERLKYMEQLAASPPDKKYWEAGGNCNLVIAAARLGLCVITLGHVGDDVYGHFLLDVLREEGINMVGMSEDCEAAKDSTMYETLLCWVLVDPFQRHGFCSYADFSDEPAFSWMHILSGRVERAIQQSKIILCNGYAFDELWPDFLVSALYCAIGAGSAMFFDPGPRGRALSQGTPEQRGALELFLKHSDVLLLTSDEVVSLTGIRNPILAGRDLIRKGVRVKWVIIKLGAKGSMLITKSSISCAPAFMVDVADTVGCGDSFTAAIAYGYMHEMHPVSILVLANAVGAATATGCGAGRNVASLTKVLELLRKSNIYEDYKFWTDLIDSEISKEDVFLLWKTCINGCTGAPVHFPLQTVVPQLIAKFESLCDACSGSPERRGEVIGAKGAECH</sequence>
<accession>A0A2I0ARY4</accession>
<evidence type="ECO:0000259" key="1">
    <source>
        <dbReference type="Pfam" id="PF00294"/>
    </source>
</evidence>
<name>A0A2I0ARY4_9ASPA</name>
<keyword evidence="3" id="KW-1185">Reference proteome</keyword>
<keyword evidence="2" id="KW-0418">Kinase</keyword>
<dbReference type="InterPro" id="IPR011611">
    <property type="entry name" value="PfkB_dom"/>
</dbReference>
<dbReference type="SUPFAM" id="SSF53613">
    <property type="entry name" value="Ribokinase-like"/>
    <property type="match status" value="1"/>
</dbReference>
<keyword evidence="2" id="KW-0808">Transferase</keyword>
<dbReference type="Gene3D" id="3.40.1190.20">
    <property type="match status" value="1"/>
</dbReference>
<protein>
    <submittedName>
        <fullName evidence="2">Putative fructokinase-4</fullName>
        <ecNumber evidence="2">2.7.1.4</ecNumber>
    </submittedName>
</protein>
<dbReference type="InterPro" id="IPR029056">
    <property type="entry name" value="Ribokinase-like"/>
</dbReference>
<dbReference type="EMBL" id="KZ451955">
    <property type="protein sequence ID" value="PKA58314.1"/>
    <property type="molecule type" value="Genomic_DNA"/>
</dbReference>
<evidence type="ECO:0000313" key="3">
    <source>
        <dbReference type="Proteomes" id="UP000236161"/>
    </source>
</evidence>
<feature type="domain" description="Carbohydrate kinase PfkB" evidence="1">
    <location>
        <begin position="106"/>
        <end position="388"/>
    </location>
</feature>
<dbReference type="PANTHER" id="PTHR47826:SF1">
    <property type="entry name" value="OS03G0164700 PROTEIN"/>
    <property type="match status" value="1"/>
</dbReference>
<dbReference type="EC" id="2.7.1.4" evidence="2"/>
<dbReference type="GO" id="GO:0008865">
    <property type="term" value="F:fructokinase activity"/>
    <property type="evidence" value="ECO:0007669"/>
    <property type="project" value="UniProtKB-EC"/>
</dbReference>
<reference evidence="2 3" key="1">
    <citation type="journal article" date="2017" name="Nature">
        <title>The Apostasia genome and the evolution of orchids.</title>
        <authorList>
            <person name="Zhang G.Q."/>
            <person name="Liu K.W."/>
            <person name="Li Z."/>
            <person name="Lohaus R."/>
            <person name="Hsiao Y.Y."/>
            <person name="Niu S.C."/>
            <person name="Wang J.Y."/>
            <person name="Lin Y.C."/>
            <person name="Xu Q."/>
            <person name="Chen L.J."/>
            <person name="Yoshida K."/>
            <person name="Fujiwara S."/>
            <person name="Wang Z.W."/>
            <person name="Zhang Y.Q."/>
            <person name="Mitsuda N."/>
            <person name="Wang M."/>
            <person name="Liu G.H."/>
            <person name="Pecoraro L."/>
            <person name="Huang H.X."/>
            <person name="Xiao X.J."/>
            <person name="Lin M."/>
            <person name="Wu X.Y."/>
            <person name="Wu W.L."/>
            <person name="Chen Y.Y."/>
            <person name="Chang S.B."/>
            <person name="Sakamoto S."/>
            <person name="Ohme-Takagi M."/>
            <person name="Yagi M."/>
            <person name="Zeng S.J."/>
            <person name="Shen C.Y."/>
            <person name="Yeh C.M."/>
            <person name="Luo Y.B."/>
            <person name="Tsai W.C."/>
            <person name="Van de Peer Y."/>
            <person name="Liu Z.J."/>
        </authorList>
    </citation>
    <scope>NUCLEOTIDE SEQUENCE [LARGE SCALE GENOMIC DNA]</scope>
    <source>
        <strain evidence="3">cv. Shenzhen</strain>
        <tissue evidence="2">Stem</tissue>
    </source>
</reference>
<dbReference type="STRING" id="1088818.A0A2I0ARY4"/>
<gene>
    <name evidence="2" type="ORF">AXF42_Ash013039</name>
</gene>
<evidence type="ECO:0000313" key="2">
    <source>
        <dbReference type="EMBL" id="PKA58314.1"/>
    </source>
</evidence>
<dbReference type="AlphaFoldDB" id="A0A2I0ARY4"/>
<dbReference type="OrthoDB" id="415590at2759"/>
<organism evidence="2 3">
    <name type="scientific">Apostasia shenzhenica</name>
    <dbReference type="NCBI Taxonomy" id="1088818"/>
    <lineage>
        <taxon>Eukaryota</taxon>
        <taxon>Viridiplantae</taxon>
        <taxon>Streptophyta</taxon>
        <taxon>Embryophyta</taxon>
        <taxon>Tracheophyta</taxon>
        <taxon>Spermatophyta</taxon>
        <taxon>Magnoliopsida</taxon>
        <taxon>Liliopsida</taxon>
        <taxon>Asparagales</taxon>
        <taxon>Orchidaceae</taxon>
        <taxon>Apostasioideae</taxon>
        <taxon>Apostasia</taxon>
    </lineage>
</organism>
<dbReference type="Pfam" id="PF00294">
    <property type="entry name" value="PfkB"/>
    <property type="match status" value="1"/>
</dbReference>
<dbReference type="Proteomes" id="UP000236161">
    <property type="component" value="Unassembled WGS sequence"/>
</dbReference>
<proteinExistence type="predicted"/>